<comment type="similarity">
    <text evidence="1">Belongs to the UPF0398 family.</text>
</comment>
<name>A0A0J1IPH5_NIACI</name>
<dbReference type="Pfam" id="PF06908">
    <property type="entry name" value="YpsA"/>
    <property type="match status" value="1"/>
</dbReference>
<gene>
    <name evidence="2" type="ORF">ABW02_02830</name>
</gene>
<dbReference type="PATRIC" id="fig|1397.4.peg.1826"/>
<organism evidence="2 3">
    <name type="scientific">Niallia circulans</name>
    <name type="common">Bacillus circulans</name>
    <dbReference type="NCBI Taxonomy" id="1397"/>
    <lineage>
        <taxon>Bacteria</taxon>
        <taxon>Bacillati</taxon>
        <taxon>Bacillota</taxon>
        <taxon>Bacilli</taxon>
        <taxon>Bacillales</taxon>
        <taxon>Bacillaceae</taxon>
        <taxon>Niallia</taxon>
    </lineage>
</organism>
<accession>A0A0J1IPH5</accession>
<reference evidence="2 3" key="1">
    <citation type="submission" date="2015-05" db="EMBL/GenBank/DDBJ databases">
        <title>Whole genome sequence and identification of bacterial endophytes from Costus igneus.</title>
        <authorList>
            <person name="Lee Y.P."/>
            <person name="Gan H.M."/>
            <person name="Eng W."/>
            <person name="Wheatley M.S."/>
            <person name="Caraballo A."/>
            <person name="Polter S."/>
            <person name="Savka M.A."/>
            <person name="Hudson A.O."/>
        </authorList>
    </citation>
    <scope>NUCLEOTIDE SEQUENCE [LARGE SCALE GENOMIC DNA]</scope>
    <source>
        <strain evidence="2 3">RIT379</strain>
    </source>
</reference>
<dbReference type="PANTHER" id="PTHR38440:SF1">
    <property type="entry name" value="UPF0398 PROTEIN SPR0331"/>
    <property type="match status" value="1"/>
</dbReference>
<evidence type="ECO:0000313" key="2">
    <source>
        <dbReference type="EMBL" id="KLV27851.1"/>
    </source>
</evidence>
<dbReference type="Gene3D" id="3.40.50.450">
    <property type="match status" value="1"/>
</dbReference>
<dbReference type="NCBIfam" id="NF010181">
    <property type="entry name" value="PRK13660.1"/>
    <property type="match status" value="1"/>
</dbReference>
<dbReference type="PANTHER" id="PTHR38440">
    <property type="entry name" value="UPF0398 PROTEIN YPSA"/>
    <property type="match status" value="1"/>
</dbReference>
<dbReference type="Proteomes" id="UP000036045">
    <property type="component" value="Unassembled WGS sequence"/>
</dbReference>
<dbReference type="EMBL" id="LDPH01000002">
    <property type="protein sequence ID" value="KLV27851.1"/>
    <property type="molecule type" value="Genomic_DNA"/>
</dbReference>
<proteinExistence type="inferred from homology"/>
<evidence type="ECO:0000313" key="3">
    <source>
        <dbReference type="Proteomes" id="UP000036045"/>
    </source>
</evidence>
<dbReference type="SUPFAM" id="SSF102405">
    <property type="entry name" value="MCP/YpsA-like"/>
    <property type="match status" value="1"/>
</dbReference>
<evidence type="ECO:0000256" key="1">
    <source>
        <dbReference type="HAMAP-Rule" id="MF_01575"/>
    </source>
</evidence>
<dbReference type="InterPro" id="IPR010697">
    <property type="entry name" value="YspA"/>
</dbReference>
<dbReference type="AlphaFoldDB" id="A0A0J1IPH5"/>
<dbReference type="HAMAP" id="MF_01575">
    <property type="entry name" value="UPF0398"/>
    <property type="match status" value="1"/>
</dbReference>
<dbReference type="PIRSF" id="PIRSF021290">
    <property type="entry name" value="DUF1273"/>
    <property type="match status" value="1"/>
</dbReference>
<dbReference type="OrthoDB" id="2301957at2"/>
<protein>
    <recommendedName>
        <fullName evidence="1">UPF0398 protein ABW02_02830</fullName>
    </recommendedName>
</protein>
<comment type="caution">
    <text evidence="2">The sequence shown here is derived from an EMBL/GenBank/DDBJ whole genome shotgun (WGS) entry which is preliminary data.</text>
</comment>
<keyword evidence="3" id="KW-1185">Reference proteome</keyword>
<sequence length="186" mass="21967">MMKIAVISGYKPFEIGIFKRDELAAEYIKIAIRKNLQALLEEGLEWVLISGQLGTELWAAEVVYDLQMEEYPDLKLGVITPFLEQEQNWKEANQEWYEEIILQADFVDSVSKKPYESPQQLKDKNIFLLTKSDVLLLFYDEENPGSPKYLYELAQKYQEQNSYEIRKIQFSDLQDIVEEARFQDEY</sequence>